<dbReference type="GO" id="GO:0006885">
    <property type="term" value="P:regulation of pH"/>
    <property type="evidence" value="ECO:0007669"/>
    <property type="project" value="TreeGrafter"/>
</dbReference>
<evidence type="ECO:0000256" key="5">
    <source>
        <dbReference type="ARBA" id="ARBA00023065"/>
    </source>
</evidence>
<organism evidence="6 7">
    <name type="scientific">Chenopodium quinoa</name>
    <name type="common">Quinoa</name>
    <dbReference type="NCBI Taxonomy" id="63459"/>
    <lineage>
        <taxon>Eukaryota</taxon>
        <taxon>Viridiplantae</taxon>
        <taxon>Streptophyta</taxon>
        <taxon>Embryophyta</taxon>
        <taxon>Tracheophyta</taxon>
        <taxon>Spermatophyta</taxon>
        <taxon>Magnoliopsida</taxon>
        <taxon>eudicotyledons</taxon>
        <taxon>Gunneridae</taxon>
        <taxon>Pentapetalae</taxon>
        <taxon>Caryophyllales</taxon>
        <taxon>Chenopodiaceae</taxon>
        <taxon>Chenopodioideae</taxon>
        <taxon>Atripliceae</taxon>
        <taxon>Chenopodium</taxon>
    </lineage>
</organism>
<protein>
    <submittedName>
        <fullName evidence="6">Uncharacterized protein</fullName>
    </submittedName>
</protein>
<sequence length="105" mass="11759">MVLVINNILRFVLKPLKQPRLISDVLAGIILGPSVLGRNNIFAKIFTPESSHFVIKKYRGYRAFLVPVCDGGENGPFYGHQGQKEALGDCRCWCDNPPVRNAYII</sequence>
<dbReference type="PANTHER" id="PTHR32468">
    <property type="entry name" value="CATION/H + ANTIPORTER"/>
    <property type="match status" value="1"/>
</dbReference>
<name>A0A803M245_CHEQI</name>
<comment type="subcellular location">
    <subcellularLocation>
        <location evidence="1">Membrane</location>
        <topology evidence="1">Multi-pass membrane protein</topology>
    </subcellularLocation>
</comment>
<evidence type="ECO:0000256" key="1">
    <source>
        <dbReference type="ARBA" id="ARBA00004141"/>
    </source>
</evidence>
<keyword evidence="5" id="KW-0406">Ion transport</keyword>
<dbReference type="AlphaFoldDB" id="A0A803M245"/>
<evidence type="ECO:0000313" key="7">
    <source>
        <dbReference type="Proteomes" id="UP000596660"/>
    </source>
</evidence>
<dbReference type="GO" id="GO:0016020">
    <property type="term" value="C:membrane"/>
    <property type="evidence" value="ECO:0007669"/>
    <property type="project" value="UniProtKB-SubCell"/>
</dbReference>
<keyword evidence="7" id="KW-1185">Reference proteome</keyword>
<evidence type="ECO:0000313" key="6">
    <source>
        <dbReference type="EnsemblPlants" id="AUR62022027-RA:cds"/>
    </source>
</evidence>
<keyword evidence="4" id="KW-0630">Potassium</keyword>
<reference evidence="6" key="1">
    <citation type="journal article" date="2017" name="Nature">
        <title>The genome of Chenopodium quinoa.</title>
        <authorList>
            <person name="Jarvis D.E."/>
            <person name="Ho Y.S."/>
            <person name="Lightfoot D.J."/>
            <person name="Schmoeckel S.M."/>
            <person name="Li B."/>
            <person name="Borm T.J.A."/>
            <person name="Ohyanagi H."/>
            <person name="Mineta K."/>
            <person name="Michell C.T."/>
            <person name="Saber N."/>
            <person name="Kharbatia N.M."/>
            <person name="Rupper R.R."/>
            <person name="Sharp A.R."/>
            <person name="Dally N."/>
            <person name="Boughton B.A."/>
            <person name="Woo Y.H."/>
            <person name="Gao G."/>
            <person name="Schijlen E.G.W.M."/>
            <person name="Guo X."/>
            <person name="Momin A.A."/>
            <person name="Negrao S."/>
            <person name="Al-Babili S."/>
            <person name="Gehring C."/>
            <person name="Roessner U."/>
            <person name="Jung C."/>
            <person name="Murphy K."/>
            <person name="Arold S.T."/>
            <person name="Gojobori T."/>
            <person name="van der Linden C.G."/>
            <person name="van Loo E.N."/>
            <person name="Jellen E.N."/>
            <person name="Maughan P.J."/>
            <person name="Tester M."/>
        </authorList>
    </citation>
    <scope>NUCLEOTIDE SEQUENCE [LARGE SCALE GENOMIC DNA]</scope>
    <source>
        <strain evidence="6">cv. PI 614886</strain>
    </source>
</reference>
<evidence type="ECO:0000256" key="4">
    <source>
        <dbReference type="ARBA" id="ARBA00022958"/>
    </source>
</evidence>
<dbReference type="Proteomes" id="UP000596660">
    <property type="component" value="Unplaced"/>
</dbReference>
<dbReference type="Gramene" id="AUR62022027-RA">
    <property type="protein sequence ID" value="AUR62022027-RA:cds"/>
    <property type="gene ID" value="AUR62022027"/>
</dbReference>
<proteinExistence type="predicted"/>
<dbReference type="InterPro" id="IPR038770">
    <property type="entry name" value="Na+/solute_symporter_sf"/>
</dbReference>
<dbReference type="GO" id="GO:0006813">
    <property type="term" value="P:potassium ion transport"/>
    <property type="evidence" value="ECO:0007669"/>
    <property type="project" value="UniProtKB-KW"/>
</dbReference>
<dbReference type="InterPro" id="IPR050794">
    <property type="entry name" value="CPA2_transporter"/>
</dbReference>
<dbReference type="EnsemblPlants" id="AUR62022027-RA">
    <property type="protein sequence ID" value="AUR62022027-RA:cds"/>
    <property type="gene ID" value="AUR62022027"/>
</dbReference>
<accession>A0A803M245</accession>
<evidence type="ECO:0000256" key="2">
    <source>
        <dbReference type="ARBA" id="ARBA00022448"/>
    </source>
</evidence>
<dbReference type="PANTHER" id="PTHR32468:SF109">
    <property type="entry name" value="CATION_H(+) ANTIPORTER 24-RELATED"/>
    <property type="match status" value="1"/>
</dbReference>
<keyword evidence="3" id="KW-0633">Potassium transport</keyword>
<reference evidence="6" key="2">
    <citation type="submission" date="2021-03" db="UniProtKB">
        <authorList>
            <consortium name="EnsemblPlants"/>
        </authorList>
    </citation>
    <scope>IDENTIFICATION</scope>
</reference>
<dbReference type="Gene3D" id="1.20.1530.20">
    <property type="match status" value="1"/>
</dbReference>
<keyword evidence="2" id="KW-0813">Transport</keyword>
<dbReference type="GO" id="GO:0012505">
    <property type="term" value="C:endomembrane system"/>
    <property type="evidence" value="ECO:0007669"/>
    <property type="project" value="TreeGrafter"/>
</dbReference>
<dbReference type="GO" id="GO:0098662">
    <property type="term" value="P:inorganic cation transmembrane transport"/>
    <property type="evidence" value="ECO:0007669"/>
    <property type="project" value="TreeGrafter"/>
</dbReference>
<evidence type="ECO:0000256" key="3">
    <source>
        <dbReference type="ARBA" id="ARBA00022538"/>
    </source>
</evidence>